<dbReference type="AlphaFoldDB" id="U7QCH3"/>
<keyword evidence="2" id="KW-1185">Reference proteome</keyword>
<proteinExistence type="predicted"/>
<organism evidence="1 2">
    <name type="scientific">Lyngbya aestuarii BL J</name>
    <dbReference type="NCBI Taxonomy" id="1348334"/>
    <lineage>
        <taxon>Bacteria</taxon>
        <taxon>Bacillati</taxon>
        <taxon>Cyanobacteriota</taxon>
        <taxon>Cyanophyceae</taxon>
        <taxon>Oscillatoriophycideae</taxon>
        <taxon>Oscillatoriales</taxon>
        <taxon>Microcoleaceae</taxon>
        <taxon>Lyngbya</taxon>
    </lineage>
</organism>
<accession>U7QCH3</accession>
<dbReference type="EMBL" id="AUZM01000054">
    <property type="protein sequence ID" value="ERT05533.1"/>
    <property type="molecule type" value="Genomic_DNA"/>
</dbReference>
<sequence length="50" mass="5638">MLENIHLARTHLYTKKTLRLIRGLVDRGASTPVLLFSKDQEASGIFAELI</sequence>
<comment type="caution">
    <text evidence="1">The sequence shown here is derived from an EMBL/GenBank/DDBJ whole genome shotgun (WGS) entry which is preliminary data.</text>
</comment>
<protein>
    <submittedName>
        <fullName evidence="1">Uncharacterized protein</fullName>
    </submittedName>
</protein>
<reference evidence="1 2" key="1">
    <citation type="journal article" date="2013" name="Front. Microbiol.">
        <title>Comparative genomic analyses of the cyanobacterium, Lyngbya aestuarii BL J, a powerful hydrogen producer.</title>
        <authorList>
            <person name="Kothari A."/>
            <person name="Vaughn M."/>
            <person name="Garcia-Pichel F."/>
        </authorList>
    </citation>
    <scope>NUCLEOTIDE SEQUENCE [LARGE SCALE GENOMIC DNA]</scope>
    <source>
        <strain evidence="1 2">BL J</strain>
    </source>
</reference>
<evidence type="ECO:0000313" key="2">
    <source>
        <dbReference type="Proteomes" id="UP000017127"/>
    </source>
</evidence>
<name>U7QCH3_9CYAN</name>
<gene>
    <name evidence="1" type="ORF">M595_4476</name>
</gene>
<dbReference type="Proteomes" id="UP000017127">
    <property type="component" value="Unassembled WGS sequence"/>
</dbReference>
<evidence type="ECO:0000313" key="1">
    <source>
        <dbReference type="EMBL" id="ERT05533.1"/>
    </source>
</evidence>